<dbReference type="EMBL" id="CAXAJV020001292">
    <property type="protein sequence ID" value="CAL7941969.1"/>
    <property type="molecule type" value="Genomic_DNA"/>
</dbReference>
<sequence>MPPKKNQLRNKKRKEKGKESEERKEKKEEPYFEDIAHIEENNTKDFEFLLNASVSEDNHFVFKSEKEWTVDASKYSELFTLDLKLLSAAIESIPFNETVDIDKKYFTDDQLTDIYNNAEQGKEKYKKLLNSSKTIVTNDTKDDDKESSSECSLEGSADDLDFLLSLQEPINDSLVLAKSLPLSLSSDCKVTDKPSTSTKPLDLEKWLDSVLDD</sequence>
<evidence type="ECO:0000313" key="3">
    <source>
        <dbReference type="Proteomes" id="UP001642520"/>
    </source>
</evidence>
<feature type="region of interest" description="Disordered" evidence="1">
    <location>
        <begin position="1"/>
        <end position="28"/>
    </location>
</feature>
<feature type="compositionally biased region" description="Basic residues" evidence="1">
    <location>
        <begin position="1"/>
        <end position="15"/>
    </location>
</feature>
<dbReference type="PANTHER" id="PTHR16524:SF2">
    <property type="entry name" value="CELL DEATH REGULATOR AVEN"/>
    <property type="match status" value="1"/>
</dbReference>
<gene>
    <name evidence="2" type="ORF">XYLVIOL_LOCUS5291</name>
</gene>
<evidence type="ECO:0000256" key="1">
    <source>
        <dbReference type="SAM" id="MobiDB-lite"/>
    </source>
</evidence>
<evidence type="ECO:0000313" key="2">
    <source>
        <dbReference type="EMBL" id="CAL7941969.1"/>
    </source>
</evidence>
<dbReference type="InterPro" id="IPR026187">
    <property type="entry name" value="Aven"/>
</dbReference>
<keyword evidence="3" id="KW-1185">Reference proteome</keyword>
<proteinExistence type="predicted"/>
<organism evidence="2 3">
    <name type="scientific">Xylocopa violacea</name>
    <name type="common">Violet carpenter bee</name>
    <name type="synonym">Apis violacea</name>
    <dbReference type="NCBI Taxonomy" id="135666"/>
    <lineage>
        <taxon>Eukaryota</taxon>
        <taxon>Metazoa</taxon>
        <taxon>Ecdysozoa</taxon>
        <taxon>Arthropoda</taxon>
        <taxon>Hexapoda</taxon>
        <taxon>Insecta</taxon>
        <taxon>Pterygota</taxon>
        <taxon>Neoptera</taxon>
        <taxon>Endopterygota</taxon>
        <taxon>Hymenoptera</taxon>
        <taxon>Apocrita</taxon>
        <taxon>Aculeata</taxon>
        <taxon>Apoidea</taxon>
        <taxon>Anthophila</taxon>
        <taxon>Apidae</taxon>
        <taxon>Xylocopa</taxon>
        <taxon>Xylocopa</taxon>
    </lineage>
</organism>
<accession>A0ABP1NQ00</accession>
<feature type="compositionally biased region" description="Basic and acidic residues" evidence="1">
    <location>
        <begin position="16"/>
        <end position="28"/>
    </location>
</feature>
<comment type="caution">
    <text evidence="2">The sequence shown here is derived from an EMBL/GenBank/DDBJ whole genome shotgun (WGS) entry which is preliminary data.</text>
</comment>
<dbReference type="PANTHER" id="PTHR16524">
    <property type="entry name" value="CELL DEATH REGULATOR AVEN"/>
    <property type="match status" value="1"/>
</dbReference>
<evidence type="ECO:0008006" key="4">
    <source>
        <dbReference type="Google" id="ProtNLM"/>
    </source>
</evidence>
<protein>
    <recommendedName>
        <fullName evidence="4">Cell death regulator Aven</fullName>
    </recommendedName>
</protein>
<dbReference type="Proteomes" id="UP001642520">
    <property type="component" value="Unassembled WGS sequence"/>
</dbReference>
<reference evidence="2 3" key="1">
    <citation type="submission" date="2024-08" db="EMBL/GenBank/DDBJ databases">
        <authorList>
            <person name="Will J Nash"/>
            <person name="Angela Man"/>
            <person name="Seanna McTaggart"/>
            <person name="Kendall Baker"/>
            <person name="Tom Barker"/>
            <person name="Leah Catchpole"/>
            <person name="Alex Durrant"/>
            <person name="Karim Gharbi"/>
            <person name="Naomi Irish"/>
            <person name="Gemy Kaithakottil"/>
            <person name="Debby Ku"/>
            <person name="Aaliyah Providence"/>
            <person name="Felix Shaw"/>
            <person name="David Swarbreck"/>
            <person name="Chris Watkins"/>
            <person name="Ann M. McCartney"/>
            <person name="Giulio Formenti"/>
            <person name="Alice Mouton"/>
            <person name="Noel Vella"/>
            <person name="Bjorn M von Reumont"/>
            <person name="Adriana Vella"/>
            <person name="Wilfried Haerty"/>
        </authorList>
    </citation>
    <scope>NUCLEOTIDE SEQUENCE [LARGE SCALE GENOMIC DNA]</scope>
</reference>
<name>A0ABP1NQ00_XYLVO</name>